<keyword evidence="1" id="KW-1133">Transmembrane helix</keyword>
<sequence>MQRHFYLCDDIADLKLISSELENNGFSKPQIHLISKTQGIQHLDTFMPISDEIFKSLLLGNYNLYFSVFIAVLITIISYFYGFILFGLVWFSLAVVVLFFTFFTNQTHNLFINTNNTVDPDMIKSEIESGRFALLVELSPRQEPQLRSIITKHPELKVAGNHEVFLN</sequence>
<dbReference type="EMBL" id="CP134145">
    <property type="protein sequence ID" value="WNC73745.1"/>
    <property type="molecule type" value="Genomic_DNA"/>
</dbReference>
<keyword evidence="3" id="KW-1185">Reference proteome</keyword>
<keyword evidence="1" id="KW-0472">Membrane</keyword>
<evidence type="ECO:0000256" key="1">
    <source>
        <dbReference type="SAM" id="Phobius"/>
    </source>
</evidence>
<feature type="transmembrane region" description="Helical" evidence="1">
    <location>
        <begin position="57"/>
        <end position="77"/>
    </location>
</feature>
<reference evidence="3" key="1">
    <citation type="submission" date="2023-09" db="EMBL/GenBank/DDBJ databases">
        <authorList>
            <person name="Li S."/>
            <person name="Li X."/>
            <person name="Zhang C."/>
            <person name="Zhao Z."/>
        </authorList>
    </citation>
    <scope>NUCLEOTIDE SEQUENCE [LARGE SCALE GENOMIC DNA]</scope>
    <source>
        <strain evidence="3">SQ149</strain>
    </source>
</reference>
<dbReference type="Proteomes" id="UP001258994">
    <property type="component" value="Chromosome"/>
</dbReference>
<gene>
    <name evidence="2" type="ORF">RGQ13_07060</name>
</gene>
<organism evidence="2 3">
    <name type="scientific">Thalassotalea psychrophila</name>
    <dbReference type="NCBI Taxonomy" id="3065647"/>
    <lineage>
        <taxon>Bacteria</taxon>
        <taxon>Pseudomonadati</taxon>
        <taxon>Pseudomonadota</taxon>
        <taxon>Gammaproteobacteria</taxon>
        <taxon>Alteromonadales</taxon>
        <taxon>Colwelliaceae</taxon>
        <taxon>Thalassotalea</taxon>
    </lineage>
</organism>
<accession>A0ABY9U1N1</accession>
<dbReference type="RefSeq" id="WP_348392855.1">
    <property type="nucleotide sequence ID" value="NZ_CP134145.1"/>
</dbReference>
<evidence type="ECO:0000313" key="2">
    <source>
        <dbReference type="EMBL" id="WNC73745.1"/>
    </source>
</evidence>
<feature type="transmembrane region" description="Helical" evidence="1">
    <location>
        <begin position="83"/>
        <end position="103"/>
    </location>
</feature>
<proteinExistence type="predicted"/>
<evidence type="ECO:0000313" key="3">
    <source>
        <dbReference type="Proteomes" id="UP001258994"/>
    </source>
</evidence>
<protein>
    <submittedName>
        <fullName evidence="2">Uncharacterized protein</fullName>
    </submittedName>
</protein>
<name>A0ABY9U1N1_9GAMM</name>
<keyword evidence="1" id="KW-0812">Transmembrane</keyword>